<protein>
    <submittedName>
        <fullName evidence="1">Uncharacterized protein</fullName>
    </submittedName>
</protein>
<organism evidence="1 2">
    <name type="scientific">Dallia pectoralis</name>
    <name type="common">Alaska blackfish</name>
    <dbReference type="NCBI Taxonomy" id="75939"/>
    <lineage>
        <taxon>Eukaryota</taxon>
        <taxon>Metazoa</taxon>
        <taxon>Chordata</taxon>
        <taxon>Craniata</taxon>
        <taxon>Vertebrata</taxon>
        <taxon>Euteleostomi</taxon>
        <taxon>Actinopterygii</taxon>
        <taxon>Neopterygii</taxon>
        <taxon>Teleostei</taxon>
        <taxon>Protacanthopterygii</taxon>
        <taxon>Esociformes</taxon>
        <taxon>Umbridae</taxon>
        <taxon>Dallia</taxon>
    </lineage>
</organism>
<dbReference type="EMBL" id="CM055752">
    <property type="protein sequence ID" value="KAJ7992057.1"/>
    <property type="molecule type" value="Genomic_DNA"/>
</dbReference>
<dbReference type="Proteomes" id="UP001157502">
    <property type="component" value="Chromosome 25"/>
</dbReference>
<proteinExistence type="predicted"/>
<comment type="caution">
    <text evidence="1">The sequence shown here is derived from an EMBL/GenBank/DDBJ whole genome shotgun (WGS) entry which is preliminary data.</text>
</comment>
<name>A0ACC2FL78_DALPE</name>
<sequence length="1100" mass="121291">MIGSPDVVALTKEDDFGDGGLADPWVVPEEFSVPLFPQANNANPWAKTSYAKFTKDFILISEFSEQVGPQPLLTIPDDPKVCGTFDLNYFSLRIMSVDYQASFVGHPPGSGYPRLSFVEDSRVVLGDSKEGAFAYVHHLTLYDLEARGFVRPFCMAYVSADERKIMLQFEELSLRFSRASECLKTGNRRAFARELQRKLRDLDYTRSVLQKEEGLQREAGPQGCYSAHVVEKANELAAVEKSIYEHRDLLRQITSYPLRPRRDPHAAHCQHCVMESQRHTDTHTAHTRPGCESGMQGEECDQRRQSYTPQLIKGKSAKCFDKRLKTLTELCEENFYGATVELLTDTERCFRGDLCYLHTHRLDRALRRKLNITNFLFEEEPGEEEEEVAALGRIFCSLTHTTGTDSHTRDPFIVLCPTPLDCVEDLEVNLPCPDGFAQQKEALIGEEKLESSLSDLTMEIQEQESSEENKDSLSSDRSAREEAGGERAHDRGGGGDVEGEKGRDGKQGGREAHSDSSRVGKESSSEDGGSSPGEEDGGEEEDQSPVFLLEEEAVKRKTDRVCEPVEGTEEGSDPDSLVQMDTACCMSQEGFLYDPSTSDMLPGPGCLPLPLVVNQEPQATLSVQGAYGLGSPRCQSPGAGLDLPVASQGDTTSRGSDQDGSDCTMSVSTGSEQTSSSFEYGSVVTLRQRKKAGQGALRFVRQYPFALQALWSLLSGRTLVVLGSEEGRVRRLVSALALYVPGPGRCGERVQPWLSCPFSLTDLQRWKLIGLQRLASPVGTSMLCSLSRYSRYISILDADEKTLRCPGYRGNLLANMANHRTHVRRGSTYFLHLQSMLSSMVARAFLLTFTHHLHLPISPGEKRQGVGERRRGFLMDQLGLTDDDCRIMLYLSQLVTHRYLETETGGAVTTLPCLEANGTSVTMHRDPVSVTIHDPATGGAVSPEENLDTDTGVATTRLDLESARILEPATVVISEQIHDFITPEQYLEATTRGAEIPEQYLDPTTGGAETLEQDLGPDTKGTKTPEKDHGLVTRGCETPEQVLDPAIRGTETPEQNRDTITGGAVTPEQYLDPATTQSATSGKSPPSFTFNYTTSQIFKI</sequence>
<keyword evidence="2" id="KW-1185">Reference proteome</keyword>
<evidence type="ECO:0000313" key="1">
    <source>
        <dbReference type="EMBL" id="KAJ7992057.1"/>
    </source>
</evidence>
<accession>A0ACC2FL78</accession>
<gene>
    <name evidence="1" type="ORF">DPEC_G00274620</name>
</gene>
<evidence type="ECO:0000313" key="2">
    <source>
        <dbReference type="Proteomes" id="UP001157502"/>
    </source>
</evidence>
<reference evidence="1" key="1">
    <citation type="submission" date="2021-05" db="EMBL/GenBank/DDBJ databases">
        <authorList>
            <person name="Pan Q."/>
            <person name="Jouanno E."/>
            <person name="Zahm M."/>
            <person name="Klopp C."/>
            <person name="Cabau C."/>
            <person name="Louis A."/>
            <person name="Berthelot C."/>
            <person name="Parey E."/>
            <person name="Roest Crollius H."/>
            <person name="Montfort J."/>
            <person name="Robinson-Rechavi M."/>
            <person name="Bouchez O."/>
            <person name="Lampietro C."/>
            <person name="Lopez Roques C."/>
            <person name="Donnadieu C."/>
            <person name="Postlethwait J."/>
            <person name="Bobe J."/>
            <person name="Dillon D."/>
            <person name="Chandos A."/>
            <person name="von Hippel F."/>
            <person name="Guiguen Y."/>
        </authorList>
    </citation>
    <scope>NUCLEOTIDE SEQUENCE</scope>
    <source>
        <strain evidence="1">YG-Jan2019</strain>
    </source>
</reference>